<accession>A0A3N4RRM3</accession>
<protein>
    <submittedName>
        <fullName evidence="2">Uncharacterized protein</fullName>
    </submittedName>
</protein>
<comment type="caution">
    <text evidence="2">The sequence shown here is derived from an EMBL/GenBank/DDBJ whole genome shotgun (WGS) entry which is preliminary data.</text>
</comment>
<organism evidence="2 3">
    <name type="scientific">Kitasatospora cineracea</name>
    <dbReference type="NCBI Taxonomy" id="88074"/>
    <lineage>
        <taxon>Bacteria</taxon>
        <taxon>Bacillati</taxon>
        <taxon>Actinomycetota</taxon>
        <taxon>Actinomycetes</taxon>
        <taxon>Kitasatosporales</taxon>
        <taxon>Streptomycetaceae</taxon>
        <taxon>Kitasatospora</taxon>
    </lineage>
</organism>
<feature type="region of interest" description="Disordered" evidence="1">
    <location>
        <begin position="31"/>
        <end position="53"/>
    </location>
</feature>
<keyword evidence="3" id="KW-1185">Reference proteome</keyword>
<feature type="compositionally biased region" description="Basic and acidic residues" evidence="1">
    <location>
        <begin position="42"/>
        <end position="53"/>
    </location>
</feature>
<evidence type="ECO:0000313" key="2">
    <source>
        <dbReference type="EMBL" id="RPE36082.1"/>
    </source>
</evidence>
<proteinExistence type="predicted"/>
<dbReference type="Proteomes" id="UP000266906">
    <property type="component" value="Unassembled WGS sequence"/>
</dbReference>
<sequence length="53" mass="5172">MVGARVAAGVGAAMITPITPITPAVIASTFPAGQRGSGAAEQRGRATEHAAAR</sequence>
<dbReference type="EMBL" id="RKQG01000001">
    <property type="protein sequence ID" value="RPE36082.1"/>
    <property type="molecule type" value="Genomic_DNA"/>
</dbReference>
<evidence type="ECO:0000313" key="3">
    <source>
        <dbReference type="Proteomes" id="UP000266906"/>
    </source>
</evidence>
<gene>
    <name evidence="2" type="ORF">EDD38_4449</name>
</gene>
<evidence type="ECO:0000256" key="1">
    <source>
        <dbReference type="SAM" id="MobiDB-lite"/>
    </source>
</evidence>
<reference evidence="2 3" key="1">
    <citation type="submission" date="2018-11" db="EMBL/GenBank/DDBJ databases">
        <title>Sequencing the genomes of 1000 actinobacteria strains.</title>
        <authorList>
            <person name="Klenk H.-P."/>
        </authorList>
    </citation>
    <scope>NUCLEOTIDE SEQUENCE [LARGE SCALE GENOMIC DNA]</scope>
    <source>
        <strain evidence="2 3">DSM 44781</strain>
    </source>
</reference>
<name>A0A3N4RRM3_9ACTN</name>
<dbReference type="AlphaFoldDB" id="A0A3N4RRM3"/>